<dbReference type="Proteomes" id="UP001250218">
    <property type="component" value="Unassembled WGS sequence"/>
</dbReference>
<dbReference type="AlphaFoldDB" id="A0AAW8U9I3"/>
<sequence>MTKTFEEKKKEVLEKTSMEFRDAKEAMGPMQKLMDNLEESGLLRPHQALPVIPGYVAQLVDYTVKVQHTIPSDIIGYFYFRNEQFSIEDMNLPNDILDLEKLSEYFKIGLHRFEFERACIIGYKSQLFYLKNKLTGMYLAYDGMNDLYEVWETKAHKFTQQEIGSMNTGSYEQIEVTE</sequence>
<gene>
    <name evidence="1" type="ORF">P7I04_04870</name>
</gene>
<proteinExistence type="predicted"/>
<dbReference type="EMBL" id="JARQDL010000003">
    <property type="protein sequence ID" value="MDT2945372.1"/>
    <property type="molecule type" value="Genomic_DNA"/>
</dbReference>
<evidence type="ECO:0000313" key="1">
    <source>
        <dbReference type="EMBL" id="MDT2945372.1"/>
    </source>
</evidence>
<dbReference type="Pfam" id="PF07852">
    <property type="entry name" value="DUF1642"/>
    <property type="match status" value="1"/>
</dbReference>
<reference evidence="1" key="1">
    <citation type="submission" date="2023-03" db="EMBL/GenBank/DDBJ databases">
        <authorList>
            <person name="Shen W."/>
            <person name="Cai J."/>
        </authorList>
    </citation>
    <scope>NUCLEOTIDE SEQUENCE</scope>
    <source>
        <strain evidence="1">Y37</strain>
    </source>
</reference>
<name>A0AAW8U9I3_9LACT</name>
<organism evidence="1 2">
    <name type="scientific">Lactococcus lactis</name>
    <dbReference type="NCBI Taxonomy" id="1358"/>
    <lineage>
        <taxon>Bacteria</taxon>
        <taxon>Bacillati</taxon>
        <taxon>Bacillota</taxon>
        <taxon>Bacilli</taxon>
        <taxon>Lactobacillales</taxon>
        <taxon>Streptococcaceae</taxon>
        <taxon>Lactococcus</taxon>
    </lineage>
</organism>
<comment type="caution">
    <text evidence="1">The sequence shown here is derived from an EMBL/GenBank/DDBJ whole genome shotgun (WGS) entry which is preliminary data.</text>
</comment>
<dbReference type="InterPro" id="IPR012865">
    <property type="entry name" value="DUF1642"/>
</dbReference>
<accession>A0AAW8U9I3</accession>
<evidence type="ECO:0000313" key="2">
    <source>
        <dbReference type="Proteomes" id="UP001250218"/>
    </source>
</evidence>
<protein>
    <submittedName>
        <fullName evidence="1">DUF1642 domain-containing protein</fullName>
    </submittedName>
</protein>
<dbReference type="RefSeq" id="WP_311843524.1">
    <property type="nucleotide sequence ID" value="NZ_JARQDC010000002.1"/>
</dbReference>